<feature type="transmembrane region" description="Helical" evidence="1">
    <location>
        <begin position="38"/>
        <end position="57"/>
    </location>
</feature>
<keyword evidence="1" id="KW-0472">Membrane</keyword>
<accession>A0A844B299</accession>
<keyword evidence="1" id="KW-1133">Transmembrane helix</keyword>
<sequence>MYTRPHRTNSRMAVVLFALASLIATSFSAVLVWGPTLTPVLVVAALAASGALLAGLARLRELIREWRWNAGHRLH</sequence>
<gene>
    <name evidence="2" type="ORF">GHT07_16290</name>
</gene>
<name>A0A844B299_9BURK</name>
<dbReference type="EMBL" id="WJBU01000016">
    <property type="protein sequence ID" value="MRD48848.1"/>
    <property type="molecule type" value="Genomic_DNA"/>
</dbReference>
<reference evidence="2 3" key="1">
    <citation type="submission" date="2019-11" db="EMBL/GenBank/DDBJ databases">
        <title>Caenimonas koreensis gen. nov., sp. nov., isolated from activated sludge.</title>
        <authorList>
            <person name="Seung H.R."/>
        </authorList>
    </citation>
    <scope>NUCLEOTIDE SEQUENCE [LARGE SCALE GENOMIC DNA]</scope>
    <source>
        <strain evidence="2 3">EMB320</strain>
    </source>
</reference>
<keyword evidence="3" id="KW-1185">Reference proteome</keyword>
<protein>
    <submittedName>
        <fullName evidence="2">Uncharacterized protein</fullName>
    </submittedName>
</protein>
<comment type="caution">
    <text evidence="2">The sequence shown here is derived from an EMBL/GenBank/DDBJ whole genome shotgun (WGS) entry which is preliminary data.</text>
</comment>
<keyword evidence="1" id="KW-0812">Transmembrane</keyword>
<dbReference type="AlphaFoldDB" id="A0A844B299"/>
<evidence type="ECO:0000313" key="2">
    <source>
        <dbReference type="EMBL" id="MRD48848.1"/>
    </source>
</evidence>
<dbReference type="RefSeq" id="WP_153586164.1">
    <property type="nucleotide sequence ID" value="NZ_WJBU01000016.1"/>
</dbReference>
<organism evidence="2 3">
    <name type="scientific">Caenimonas koreensis DSM 17982</name>
    <dbReference type="NCBI Taxonomy" id="1121255"/>
    <lineage>
        <taxon>Bacteria</taxon>
        <taxon>Pseudomonadati</taxon>
        <taxon>Pseudomonadota</taxon>
        <taxon>Betaproteobacteria</taxon>
        <taxon>Burkholderiales</taxon>
        <taxon>Comamonadaceae</taxon>
        <taxon>Caenimonas</taxon>
    </lineage>
</organism>
<dbReference type="Proteomes" id="UP000487350">
    <property type="component" value="Unassembled WGS sequence"/>
</dbReference>
<proteinExistence type="predicted"/>
<evidence type="ECO:0000313" key="3">
    <source>
        <dbReference type="Proteomes" id="UP000487350"/>
    </source>
</evidence>
<evidence type="ECO:0000256" key="1">
    <source>
        <dbReference type="SAM" id="Phobius"/>
    </source>
</evidence>